<dbReference type="AlphaFoldDB" id="A0A4U0XGU3"/>
<evidence type="ECO:0000259" key="9">
    <source>
        <dbReference type="PROSITE" id="PS50850"/>
    </source>
</evidence>
<comment type="subcellular location">
    <subcellularLocation>
        <location evidence="1">Membrane</location>
        <topology evidence="1">Multi-pass membrane protein</topology>
    </subcellularLocation>
</comment>
<feature type="compositionally biased region" description="Polar residues" evidence="7">
    <location>
        <begin position="1"/>
        <end position="10"/>
    </location>
</feature>
<dbReference type="InterPro" id="IPR011701">
    <property type="entry name" value="MFS"/>
</dbReference>
<dbReference type="SUPFAM" id="SSF103473">
    <property type="entry name" value="MFS general substrate transporter"/>
    <property type="match status" value="1"/>
</dbReference>
<evidence type="ECO:0000256" key="7">
    <source>
        <dbReference type="SAM" id="MobiDB-lite"/>
    </source>
</evidence>
<evidence type="ECO:0000256" key="6">
    <source>
        <dbReference type="ARBA" id="ARBA00023136"/>
    </source>
</evidence>
<dbReference type="GO" id="GO:0022857">
    <property type="term" value="F:transmembrane transporter activity"/>
    <property type="evidence" value="ECO:0007669"/>
    <property type="project" value="InterPro"/>
</dbReference>
<protein>
    <recommendedName>
        <fullName evidence="9">Major facilitator superfamily (MFS) profile domain-containing protein</fullName>
    </recommendedName>
</protein>
<evidence type="ECO:0000256" key="5">
    <source>
        <dbReference type="ARBA" id="ARBA00022989"/>
    </source>
</evidence>
<dbReference type="Gene3D" id="1.20.1250.20">
    <property type="entry name" value="MFS general substrate transporter like domains"/>
    <property type="match status" value="2"/>
</dbReference>
<name>A0A4U0XGU3_9PEZI</name>
<accession>A0A4U0XGU3</accession>
<feature type="transmembrane region" description="Helical" evidence="8">
    <location>
        <begin position="365"/>
        <end position="386"/>
    </location>
</feature>
<feature type="transmembrane region" description="Helical" evidence="8">
    <location>
        <begin position="434"/>
        <end position="456"/>
    </location>
</feature>
<dbReference type="PANTHER" id="PTHR11360">
    <property type="entry name" value="MONOCARBOXYLATE TRANSPORTER"/>
    <property type="match status" value="1"/>
</dbReference>
<feature type="transmembrane region" description="Helical" evidence="8">
    <location>
        <begin position="232"/>
        <end position="252"/>
    </location>
</feature>
<keyword evidence="3" id="KW-0813">Transport</keyword>
<dbReference type="CDD" id="cd17352">
    <property type="entry name" value="MFS_MCT_SLC16"/>
    <property type="match status" value="1"/>
</dbReference>
<dbReference type="InterPro" id="IPR050327">
    <property type="entry name" value="Proton-linked_MCT"/>
</dbReference>
<keyword evidence="5 8" id="KW-1133">Transmembrane helix</keyword>
<feature type="transmembrane region" description="Helical" evidence="8">
    <location>
        <begin position="143"/>
        <end position="162"/>
    </location>
</feature>
<evidence type="ECO:0000313" key="10">
    <source>
        <dbReference type="EMBL" id="TKA73865.1"/>
    </source>
</evidence>
<feature type="transmembrane region" description="Helical" evidence="8">
    <location>
        <begin position="407"/>
        <end position="428"/>
    </location>
</feature>
<proteinExistence type="inferred from homology"/>
<keyword evidence="11" id="KW-1185">Reference proteome</keyword>
<feature type="domain" description="Major facilitator superfamily (MFS) profile" evidence="9">
    <location>
        <begin position="276"/>
        <end position="469"/>
    </location>
</feature>
<dbReference type="Proteomes" id="UP000309340">
    <property type="component" value="Unassembled WGS sequence"/>
</dbReference>
<reference evidence="10 11" key="1">
    <citation type="submission" date="2017-03" db="EMBL/GenBank/DDBJ databases">
        <title>Genomes of endolithic fungi from Antarctica.</title>
        <authorList>
            <person name="Coleine C."/>
            <person name="Masonjones S."/>
            <person name="Stajich J.E."/>
        </authorList>
    </citation>
    <scope>NUCLEOTIDE SEQUENCE [LARGE SCALE GENOMIC DNA]</scope>
    <source>
        <strain evidence="10 11">CCFEE 5184</strain>
    </source>
</reference>
<dbReference type="GO" id="GO:0016020">
    <property type="term" value="C:membrane"/>
    <property type="evidence" value="ECO:0007669"/>
    <property type="project" value="UniProtKB-SubCell"/>
</dbReference>
<dbReference type="InterPro" id="IPR036259">
    <property type="entry name" value="MFS_trans_sf"/>
</dbReference>
<evidence type="ECO:0000256" key="4">
    <source>
        <dbReference type="ARBA" id="ARBA00022692"/>
    </source>
</evidence>
<feature type="transmembrane region" description="Helical" evidence="8">
    <location>
        <begin position="117"/>
        <end position="136"/>
    </location>
</feature>
<gene>
    <name evidence="10" type="ORF">B0A55_04478</name>
</gene>
<dbReference type="InterPro" id="IPR020846">
    <property type="entry name" value="MFS_dom"/>
</dbReference>
<feature type="transmembrane region" description="Helical" evidence="8">
    <location>
        <begin position="200"/>
        <end position="220"/>
    </location>
</feature>
<feature type="transmembrane region" description="Helical" evidence="8">
    <location>
        <begin position="73"/>
        <end position="97"/>
    </location>
</feature>
<keyword evidence="4 8" id="KW-0812">Transmembrane</keyword>
<comment type="caution">
    <text evidence="10">The sequence shown here is derived from an EMBL/GenBank/DDBJ whole genome shotgun (WGS) entry which is preliminary data.</text>
</comment>
<feature type="transmembrane region" description="Helical" evidence="8">
    <location>
        <begin position="279"/>
        <end position="299"/>
    </location>
</feature>
<comment type="similarity">
    <text evidence="2">Belongs to the major facilitator superfamily. Monocarboxylate porter (TC 2.A.1.13) family.</text>
</comment>
<evidence type="ECO:0000256" key="1">
    <source>
        <dbReference type="ARBA" id="ARBA00004141"/>
    </source>
</evidence>
<feature type="transmembrane region" description="Helical" evidence="8">
    <location>
        <begin position="168"/>
        <end position="188"/>
    </location>
</feature>
<evidence type="ECO:0000256" key="3">
    <source>
        <dbReference type="ARBA" id="ARBA00022448"/>
    </source>
</evidence>
<dbReference type="PROSITE" id="PS50850">
    <property type="entry name" value="MFS"/>
    <property type="match status" value="1"/>
</dbReference>
<feature type="transmembrane region" description="Helical" evidence="8">
    <location>
        <begin position="340"/>
        <end position="359"/>
    </location>
</feature>
<keyword evidence="6 8" id="KW-0472">Membrane</keyword>
<feature type="compositionally biased region" description="Low complexity" evidence="7">
    <location>
        <begin position="21"/>
        <end position="32"/>
    </location>
</feature>
<feature type="region of interest" description="Disordered" evidence="7">
    <location>
        <begin position="1"/>
        <end position="63"/>
    </location>
</feature>
<organism evidence="10 11">
    <name type="scientific">Friedmanniomyces simplex</name>
    <dbReference type="NCBI Taxonomy" id="329884"/>
    <lineage>
        <taxon>Eukaryota</taxon>
        <taxon>Fungi</taxon>
        <taxon>Dikarya</taxon>
        <taxon>Ascomycota</taxon>
        <taxon>Pezizomycotina</taxon>
        <taxon>Dothideomycetes</taxon>
        <taxon>Dothideomycetidae</taxon>
        <taxon>Mycosphaerellales</taxon>
        <taxon>Teratosphaeriaceae</taxon>
        <taxon>Friedmanniomyces</taxon>
    </lineage>
</organism>
<dbReference type="OrthoDB" id="5667at2759"/>
<evidence type="ECO:0000256" key="2">
    <source>
        <dbReference type="ARBA" id="ARBA00006727"/>
    </source>
</evidence>
<dbReference type="Pfam" id="PF07690">
    <property type="entry name" value="MFS_1"/>
    <property type="match status" value="1"/>
</dbReference>
<evidence type="ECO:0000256" key="8">
    <source>
        <dbReference type="SAM" id="Phobius"/>
    </source>
</evidence>
<dbReference type="PANTHER" id="PTHR11360:SF224">
    <property type="entry name" value="MAJOR FACILITATOR SUPERFAMILY (MFS) PROFILE DOMAIN-CONTAINING PROTEIN-RELATED"/>
    <property type="match status" value="1"/>
</dbReference>
<evidence type="ECO:0000313" key="11">
    <source>
        <dbReference type="Proteomes" id="UP000309340"/>
    </source>
</evidence>
<sequence>MTQSSSTPSSIKDPEKRAIDTDPAPTDTEATILPDVAQAPTTDVEKAAGTSPPRTAPSGAFDPRQNPDGGLQAWLCVFGGFCVLFCSFGWINCIGVFQEYYQTHQLREYDPSTVSWISSLEAFFMFAGGPVIGKLYDNYGPRWLLLAGTFLHVFGLMMTSLASEYYQFILAQGVCSPIGASMIFYPAMSTITTWFFHERGAAFGIIAAGSSLGGVIFPIMVQRLIVEVGFGWAMRTAAFLILALMVVANLTVKSRLPPFKKPWGIKEFVVPLNEVPFDLVTFGSFLFFMGIFLPINYIILEAEHYGMKPSLAQYLVSILNAASLFGRTIPGFLADKIGRYNMMMIMCFFTSILVLAMWIPSTGNAPIIVFAALYGFGSGAAANSFVSLAPSLIAQISDVRQIGVRTGTLFAIISIAALIGNPIGGALITRWKGGYTGLQVYCGVMTFTGSIVLSLARVRLAGWKLRVKV</sequence>
<dbReference type="EMBL" id="NAJQ01000248">
    <property type="protein sequence ID" value="TKA73865.1"/>
    <property type="molecule type" value="Genomic_DNA"/>
</dbReference>